<keyword evidence="2" id="KW-1133">Transmembrane helix</keyword>
<evidence type="ECO:0000256" key="2">
    <source>
        <dbReference type="SAM" id="Phobius"/>
    </source>
</evidence>
<reference evidence="3" key="1">
    <citation type="submission" date="2021-05" db="EMBL/GenBank/DDBJ databases">
        <authorList>
            <person name="Alioto T."/>
            <person name="Alioto T."/>
            <person name="Gomez Garrido J."/>
        </authorList>
    </citation>
    <scope>NUCLEOTIDE SEQUENCE</scope>
</reference>
<dbReference type="EMBL" id="HBUF01606912">
    <property type="protein sequence ID" value="CAG6777747.1"/>
    <property type="molecule type" value="Transcribed_RNA"/>
</dbReference>
<dbReference type="AlphaFoldDB" id="A0A8D9F5J9"/>
<feature type="transmembrane region" description="Helical" evidence="2">
    <location>
        <begin position="264"/>
        <end position="283"/>
    </location>
</feature>
<evidence type="ECO:0000313" key="3">
    <source>
        <dbReference type="EMBL" id="CAG6777747.1"/>
    </source>
</evidence>
<feature type="region of interest" description="Disordered" evidence="1">
    <location>
        <begin position="1"/>
        <end position="37"/>
    </location>
</feature>
<keyword evidence="2" id="KW-0472">Membrane</keyword>
<protein>
    <submittedName>
        <fullName evidence="3">Uncharacterized protein</fullName>
    </submittedName>
</protein>
<name>A0A8D9F5J9_9HEMI</name>
<proteinExistence type="predicted"/>
<keyword evidence="2" id="KW-0812">Transmembrane</keyword>
<evidence type="ECO:0000256" key="1">
    <source>
        <dbReference type="SAM" id="MobiDB-lite"/>
    </source>
</evidence>
<accession>A0A8D9F5J9</accession>
<organism evidence="3">
    <name type="scientific">Cacopsylla melanoneura</name>
    <dbReference type="NCBI Taxonomy" id="428564"/>
    <lineage>
        <taxon>Eukaryota</taxon>
        <taxon>Metazoa</taxon>
        <taxon>Ecdysozoa</taxon>
        <taxon>Arthropoda</taxon>
        <taxon>Hexapoda</taxon>
        <taxon>Insecta</taxon>
        <taxon>Pterygota</taxon>
        <taxon>Neoptera</taxon>
        <taxon>Paraneoptera</taxon>
        <taxon>Hemiptera</taxon>
        <taxon>Sternorrhyncha</taxon>
        <taxon>Psylloidea</taxon>
        <taxon>Psyllidae</taxon>
        <taxon>Psyllinae</taxon>
        <taxon>Cacopsylla</taxon>
    </lineage>
</organism>
<sequence length="292" mass="31412">MSSDSSQQDEHSLPDSNLNTSDPIEPCESHSISSSNPVSSVLPLTFADPISPIICSYSNSRITSTAPSSHISSAAPTSLISSAEPLIPSPTDPSLITSFVLSSVSTSAYDTTISSESNLNVIYADRALEKSCGGADQVENLNSVHECLNVNTISLNLDQDTFITSQNRSENLQRHGLTLDSKIKEGLNKTNPSQHEVLGGNYLNLNDADPADPTNANLNESYSNVNIADSHDNITGSHYLDVSNIADRHLAHTDAASGRSSLNFSSFAIIFIYVAICYVLHLVRELFLYMFG</sequence>